<dbReference type="InterPro" id="IPR036291">
    <property type="entry name" value="NAD(P)-bd_dom_sf"/>
</dbReference>
<dbReference type="PANTHER" id="PTHR43115">
    <property type="entry name" value="DEHYDROGENASE/REDUCTASE SDR FAMILY MEMBER 11"/>
    <property type="match status" value="1"/>
</dbReference>
<protein>
    <submittedName>
        <fullName evidence="5">NADP-dependent 3-hydroxy acid dehydrogenase YdfG</fullName>
    </submittedName>
</protein>
<dbReference type="EMBL" id="JAOQNS010000009">
    <property type="protein sequence ID" value="MCW2308898.1"/>
    <property type="molecule type" value="Genomic_DNA"/>
</dbReference>
<accession>A0ABT3HES4</accession>
<evidence type="ECO:0000313" key="5">
    <source>
        <dbReference type="EMBL" id="MCW2308898.1"/>
    </source>
</evidence>
<dbReference type="RefSeq" id="WP_264602488.1">
    <property type="nucleotide sequence ID" value="NZ_JAOQNS010000009.1"/>
</dbReference>
<dbReference type="InterPro" id="IPR020904">
    <property type="entry name" value="Sc_DH/Rdtase_CS"/>
</dbReference>
<gene>
    <name evidence="5" type="ORF">M2319_003247</name>
</gene>
<feature type="domain" description="Ketoreductase" evidence="4">
    <location>
        <begin position="8"/>
        <end position="192"/>
    </location>
</feature>
<keyword evidence="6" id="KW-1185">Reference proteome</keyword>
<name>A0ABT3HES4_9HYPH</name>
<reference evidence="6" key="1">
    <citation type="submission" date="2023-07" db="EMBL/GenBank/DDBJ databases">
        <title>Genome sequencing of Purple Non-Sulfur Bacteria from various extreme environments.</title>
        <authorList>
            <person name="Mayer M."/>
        </authorList>
    </citation>
    <scope>NUCLEOTIDE SEQUENCE [LARGE SCALE GENOMIC DNA]</scope>
    <source>
        <strain evidence="6">DSM 17935</strain>
    </source>
</reference>
<evidence type="ECO:0000256" key="3">
    <source>
        <dbReference type="RuleBase" id="RU000363"/>
    </source>
</evidence>
<dbReference type="InterPro" id="IPR002347">
    <property type="entry name" value="SDR_fam"/>
</dbReference>
<dbReference type="PROSITE" id="PS00061">
    <property type="entry name" value="ADH_SHORT"/>
    <property type="match status" value="1"/>
</dbReference>
<dbReference type="SUPFAM" id="SSF51735">
    <property type="entry name" value="NAD(P)-binding Rossmann-fold domains"/>
    <property type="match status" value="1"/>
</dbReference>
<dbReference type="Proteomes" id="UP001209755">
    <property type="component" value="Unassembled WGS sequence"/>
</dbReference>
<sequence>MTDNITGKVIVITGASSGMGEATARDLAAKGAKVALGARRADRLDALVKEIKDAGGEAVAVATDVTKLDQVQKLVDTARETFGRVDVIFNNAGLMPLSPLESLKIDEWDQMIDVNMKGTLYGIAAVLPIFKEQKSGQVINVSSVYGHKTVATGAVYCATKHAVRSLSEGLRQEVKPYNVRVTVISPGAVDTELTQHISEQELGDTVRDLVKKIAVPATTMADMVAFAISQPENVDVSEILFRPTVQPE</sequence>
<evidence type="ECO:0000313" key="6">
    <source>
        <dbReference type="Proteomes" id="UP001209755"/>
    </source>
</evidence>
<dbReference type="PANTHER" id="PTHR43115:SF4">
    <property type="entry name" value="DEHYDROGENASE_REDUCTASE SDR FAMILY MEMBER 11"/>
    <property type="match status" value="1"/>
</dbReference>
<proteinExistence type="inferred from homology"/>
<keyword evidence="2" id="KW-0560">Oxidoreductase</keyword>
<dbReference type="InterPro" id="IPR057326">
    <property type="entry name" value="KR_dom"/>
</dbReference>
<evidence type="ECO:0000259" key="4">
    <source>
        <dbReference type="SMART" id="SM00822"/>
    </source>
</evidence>
<comment type="similarity">
    <text evidence="1 3">Belongs to the short-chain dehydrogenases/reductases (SDR) family.</text>
</comment>
<dbReference type="PRINTS" id="PR00080">
    <property type="entry name" value="SDRFAMILY"/>
</dbReference>
<dbReference type="PRINTS" id="PR00081">
    <property type="entry name" value="GDHRDH"/>
</dbReference>
<dbReference type="Gene3D" id="3.40.50.720">
    <property type="entry name" value="NAD(P)-binding Rossmann-like Domain"/>
    <property type="match status" value="1"/>
</dbReference>
<evidence type="ECO:0000256" key="2">
    <source>
        <dbReference type="ARBA" id="ARBA00023002"/>
    </source>
</evidence>
<dbReference type="Pfam" id="PF00106">
    <property type="entry name" value="adh_short"/>
    <property type="match status" value="1"/>
</dbReference>
<evidence type="ECO:0000256" key="1">
    <source>
        <dbReference type="ARBA" id="ARBA00006484"/>
    </source>
</evidence>
<organism evidence="5 6">
    <name type="scientific">Rhodobium gokarnense</name>
    <dbReference type="NCBI Taxonomy" id="364296"/>
    <lineage>
        <taxon>Bacteria</taxon>
        <taxon>Pseudomonadati</taxon>
        <taxon>Pseudomonadota</taxon>
        <taxon>Alphaproteobacteria</taxon>
        <taxon>Hyphomicrobiales</taxon>
        <taxon>Rhodobiaceae</taxon>
        <taxon>Rhodobium</taxon>
    </lineage>
</organism>
<comment type="caution">
    <text evidence="5">The sequence shown here is derived from an EMBL/GenBank/DDBJ whole genome shotgun (WGS) entry which is preliminary data.</text>
</comment>
<dbReference type="SMART" id="SM00822">
    <property type="entry name" value="PKS_KR"/>
    <property type="match status" value="1"/>
</dbReference>